<accession>A0A173RP96</accession>
<proteinExistence type="predicted"/>
<evidence type="ECO:0000256" key="6">
    <source>
        <dbReference type="ARBA" id="ARBA00023012"/>
    </source>
</evidence>
<dbReference type="InterPro" id="IPR003661">
    <property type="entry name" value="HisK_dim/P_dom"/>
</dbReference>
<evidence type="ECO:0000256" key="5">
    <source>
        <dbReference type="ARBA" id="ARBA00022777"/>
    </source>
</evidence>
<dbReference type="InterPro" id="IPR050736">
    <property type="entry name" value="Sensor_HK_Regulatory"/>
</dbReference>
<protein>
    <recommendedName>
        <fullName evidence="2">histidine kinase</fullName>
        <ecNumber evidence="2">2.7.13.3</ecNumber>
    </recommendedName>
</protein>
<evidence type="ECO:0000256" key="4">
    <source>
        <dbReference type="ARBA" id="ARBA00022679"/>
    </source>
</evidence>
<organism evidence="10 11">
    <name type="scientific">Parabacteroides distasonis</name>
    <dbReference type="NCBI Taxonomy" id="823"/>
    <lineage>
        <taxon>Bacteria</taxon>
        <taxon>Pseudomonadati</taxon>
        <taxon>Bacteroidota</taxon>
        <taxon>Bacteroidia</taxon>
        <taxon>Bacteroidales</taxon>
        <taxon>Tannerellaceae</taxon>
        <taxon>Parabacteroides</taxon>
    </lineage>
</organism>
<dbReference type="FunFam" id="1.10.287.130:FF:000001">
    <property type="entry name" value="Two-component sensor histidine kinase"/>
    <property type="match status" value="1"/>
</dbReference>
<dbReference type="InterPro" id="IPR005467">
    <property type="entry name" value="His_kinase_dom"/>
</dbReference>
<dbReference type="RefSeq" id="WP_022192120.1">
    <property type="nucleotide sequence ID" value="NZ_CDRH01000955.1"/>
</dbReference>
<keyword evidence="4 10" id="KW-0808">Transferase</keyword>
<dbReference type="EMBL" id="CYXP01000001">
    <property type="protein sequence ID" value="CUM79439.1"/>
    <property type="molecule type" value="Genomic_DNA"/>
</dbReference>
<dbReference type="SUPFAM" id="SSF55874">
    <property type="entry name" value="ATPase domain of HSP90 chaperone/DNA topoisomerase II/histidine kinase"/>
    <property type="match status" value="1"/>
</dbReference>
<comment type="catalytic activity">
    <reaction evidence="1">
        <text>ATP + protein L-histidine = ADP + protein N-phospho-L-histidine.</text>
        <dbReference type="EC" id="2.7.13.3"/>
    </reaction>
</comment>
<dbReference type="InterPro" id="IPR004358">
    <property type="entry name" value="Sig_transdc_His_kin-like_C"/>
</dbReference>
<dbReference type="Gene3D" id="1.10.287.130">
    <property type="match status" value="1"/>
</dbReference>
<feature type="transmembrane region" description="Helical" evidence="8">
    <location>
        <begin position="90"/>
        <end position="111"/>
    </location>
</feature>
<keyword evidence="8" id="KW-1133">Transmembrane helix</keyword>
<reference evidence="10 11" key="1">
    <citation type="submission" date="2015-09" db="EMBL/GenBank/DDBJ databases">
        <authorList>
            <consortium name="Pathogen Informatics"/>
        </authorList>
    </citation>
    <scope>NUCLEOTIDE SEQUENCE [LARGE SCALE GENOMIC DNA]</scope>
    <source>
        <strain evidence="10 11">2789STDY5608872</strain>
    </source>
</reference>
<dbReference type="PRINTS" id="PR00344">
    <property type="entry name" value="BCTRLSENSOR"/>
</dbReference>
<evidence type="ECO:0000313" key="11">
    <source>
        <dbReference type="Proteomes" id="UP000095591"/>
    </source>
</evidence>
<name>A0A173RP96_PARDI</name>
<dbReference type="SMART" id="SM00388">
    <property type="entry name" value="HisKA"/>
    <property type="match status" value="1"/>
</dbReference>
<dbReference type="SMART" id="SM00387">
    <property type="entry name" value="HATPase_c"/>
    <property type="match status" value="1"/>
</dbReference>
<dbReference type="Pfam" id="PF00512">
    <property type="entry name" value="HisKA"/>
    <property type="match status" value="1"/>
</dbReference>
<evidence type="ECO:0000256" key="3">
    <source>
        <dbReference type="ARBA" id="ARBA00022553"/>
    </source>
</evidence>
<dbReference type="PROSITE" id="PS50109">
    <property type="entry name" value="HIS_KIN"/>
    <property type="match status" value="1"/>
</dbReference>
<dbReference type="InterPro" id="IPR036890">
    <property type="entry name" value="HATPase_C_sf"/>
</dbReference>
<dbReference type="AlphaFoldDB" id="A0A173RP96"/>
<evidence type="ECO:0000259" key="9">
    <source>
        <dbReference type="PROSITE" id="PS50109"/>
    </source>
</evidence>
<evidence type="ECO:0000256" key="1">
    <source>
        <dbReference type="ARBA" id="ARBA00000085"/>
    </source>
</evidence>
<dbReference type="EC" id="2.7.13.3" evidence="2"/>
<dbReference type="Proteomes" id="UP000095591">
    <property type="component" value="Unassembled WGS sequence"/>
</dbReference>
<dbReference type="PANTHER" id="PTHR43711">
    <property type="entry name" value="TWO-COMPONENT HISTIDINE KINASE"/>
    <property type="match status" value="1"/>
</dbReference>
<dbReference type="CDD" id="cd00082">
    <property type="entry name" value="HisKA"/>
    <property type="match status" value="1"/>
</dbReference>
<keyword evidence="3" id="KW-0597">Phosphoprotein</keyword>
<feature type="domain" description="Histidine kinase" evidence="9">
    <location>
        <begin position="153"/>
        <end position="363"/>
    </location>
</feature>
<sequence length="363" mass="41240">MITMEPKIQSTTSTRALRSKIGPIKAYLFKTSYVISPITPSDLKHSMKGAYKSFLSKTDQAYGHSTSTINPKLYPISTFKQMSLVVVPSFMIESPFEVVAIALIAFLLILLSMREHRHKKDILDTERNMAEEVIRLREKAEESNRLTSAFLANMSHEIRTPLNAIVGFSTLISESEDKEEIKEFAKIIHANNELLLNLINDILDMSKIEAGILDFLYTEVEINELMQTLWRSYRFKIKEGVEFRTELPAESYIIHTERNRLSQVLANFINNACKYTFEGMITIGYEIRKDDIYFFVTDTGKGIAEENISRVFDRFAKLDSFTQGTGLGLSICELIIKHLGGEIGVESSVGKGSTFWCTVPTRK</sequence>
<dbReference type="FunFam" id="3.30.565.10:FF:000006">
    <property type="entry name" value="Sensor histidine kinase WalK"/>
    <property type="match status" value="1"/>
</dbReference>
<evidence type="ECO:0000256" key="2">
    <source>
        <dbReference type="ARBA" id="ARBA00012438"/>
    </source>
</evidence>
<keyword evidence="6" id="KW-0902">Two-component regulatory system</keyword>
<dbReference type="Gene3D" id="3.30.565.10">
    <property type="entry name" value="Histidine kinase-like ATPase, C-terminal domain"/>
    <property type="match status" value="1"/>
</dbReference>
<evidence type="ECO:0000313" key="10">
    <source>
        <dbReference type="EMBL" id="CUM79439.1"/>
    </source>
</evidence>
<dbReference type="InterPro" id="IPR036097">
    <property type="entry name" value="HisK_dim/P_sf"/>
</dbReference>
<gene>
    <name evidence="10" type="primary">pleC_1</name>
    <name evidence="10" type="ORF">ERS852429_00604</name>
</gene>
<keyword evidence="7 8" id="KW-0472">Membrane</keyword>
<keyword evidence="8" id="KW-0812">Transmembrane</keyword>
<dbReference type="SUPFAM" id="SSF47384">
    <property type="entry name" value="Homodimeric domain of signal transducing histidine kinase"/>
    <property type="match status" value="1"/>
</dbReference>
<dbReference type="InterPro" id="IPR003594">
    <property type="entry name" value="HATPase_dom"/>
</dbReference>
<evidence type="ECO:0000256" key="8">
    <source>
        <dbReference type="SAM" id="Phobius"/>
    </source>
</evidence>
<evidence type="ECO:0000256" key="7">
    <source>
        <dbReference type="ARBA" id="ARBA00023136"/>
    </source>
</evidence>
<dbReference type="PANTHER" id="PTHR43711:SF31">
    <property type="entry name" value="HISTIDINE KINASE"/>
    <property type="match status" value="1"/>
</dbReference>
<dbReference type="Pfam" id="PF02518">
    <property type="entry name" value="HATPase_c"/>
    <property type="match status" value="1"/>
</dbReference>
<keyword evidence="5" id="KW-0418">Kinase</keyword>
<dbReference type="GO" id="GO:0000155">
    <property type="term" value="F:phosphorelay sensor kinase activity"/>
    <property type="evidence" value="ECO:0007669"/>
    <property type="project" value="InterPro"/>
</dbReference>